<dbReference type="AlphaFoldDB" id="A0AAW1XZQ3"/>
<keyword evidence="8" id="KW-1185">Reference proteome</keyword>
<feature type="compositionally biased region" description="Polar residues" evidence="5">
    <location>
        <begin position="754"/>
        <end position="763"/>
    </location>
</feature>
<keyword evidence="3 4" id="KW-0694">RNA-binding</keyword>
<dbReference type="SMART" id="SM00322">
    <property type="entry name" value="KH"/>
    <property type="match status" value="1"/>
</dbReference>
<reference evidence="7 8" key="1">
    <citation type="journal article" date="2023" name="G3 (Bethesda)">
        <title>A chromosome-length genome assembly and annotation of blackberry (Rubus argutus, cv. 'Hillquist').</title>
        <authorList>
            <person name="Bruna T."/>
            <person name="Aryal R."/>
            <person name="Dudchenko O."/>
            <person name="Sargent D.J."/>
            <person name="Mead D."/>
            <person name="Buti M."/>
            <person name="Cavallini A."/>
            <person name="Hytonen T."/>
            <person name="Andres J."/>
            <person name="Pham M."/>
            <person name="Weisz D."/>
            <person name="Mascagni F."/>
            <person name="Usai G."/>
            <person name="Natali L."/>
            <person name="Bassil N."/>
            <person name="Fernandez G.E."/>
            <person name="Lomsadze A."/>
            <person name="Armour M."/>
            <person name="Olukolu B."/>
            <person name="Poorten T."/>
            <person name="Britton C."/>
            <person name="Davik J."/>
            <person name="Ashrafi H."/>
            <person name="Aiden E.L."/>
            <person name="Borodovsky M."/>
            <person name="Worthington M."/>
        </authorList>
    </citation>
    <scope>NUCLEOTIDE SEQUENCE [LARGE SCALE GENOMIC DNA]</scope>
    <source>
        <strain evidence="7">PI 553951</strain>
    </source>
</reference>
<evidence type="ECO:0000256" key="3">
    <source>
        <dbReference type="ARBA" id="ARBA00022884"/>
    </source>
</evidence>
<dbReference type="InterPro" id="IPR045071">
    <property type="entry name" value="BBP-like"/>
</dbReference>
<dbReference type="GO" id="GO:0048024">
    <property type="term" value="P:regulation of mRNA splicing, via spliceosome"/>
    <property type="evidence" value="ECO:0007669"/>
    <property type="project" value="TreeGrafter"/>
</dbReference>
<feature type="compositionally biased region" description="Polar residues" evidence="5">
    <location>
        <begin position="714"/>
        <end position="745"/>
    </location>
</feature>
<name>A0AAW1XZQ3_RUBAR</name>
<evidence type="ECO:0000256" key="2">
    <source>
        <dbReference type="ARBA" id="ARBA00022833"/>
    </source>
</evidence>
<dbReference type="GO" id="GO:0005634">
    <property type="term" value="C:nucleus"/>
    <property type="evidence" value="ECO:0007669"/>
    <property type="project" value="TreeGrafter"/>
</dbReference>
<evidence type="ECO:0000256" key="4">
    <source>
        <dbReference type="PROSITE-ProRule" id="PRU00117"/>
    </source>
</evidence>
<proteinExistence type="predicted"/>
<dbReference type="Pfam" id="PF22675">
    <property type="entry name" value="KH-I_KHDC4-BBP"/>
    <property type="match status" value="1"/>
</dbReference>
<evidence type="ECO:0000313" key="7">
    <source>
        <dbReference type="EMBL" id="KAK9941385.1"/>
    </source>
</evidence>
<keyword evidence="2" id="KW-0862">Zinc</keyword>
<feature type="region of interest" description="Disordered" evidence="5">
    <location>
        <begin position="680"/>
        <end position="763"/>
    </location>
</feature>
<feature type="domain" description="K Homology" evidence="6">
    <location>
        <begin position="161"/>
        <end position="256"/>
    </location>
</feature>
<dbReference type="InterPro" id="IPR032570">
    <property type="entry name" value="SF1-HH"/>
</dbReference>
<accession>A0AAW1XZQ3</accession>
<dbReference type="GO" id="GO:0008270">
    <property type="term" value="F:zinc ion binding"/>
    <property type="evidence" value="ECO:0007669"/>
    <property type="project" value="UniProtKB-KW"/>
</dbReference>
<dbReference type="PANTHER" id="PTHR11208">
    <property type="entry name" value="RNA-BINDING PROTEIN RELATED"/>
    <property type="match status" value="1"/>
</dbReference>
<evidence type="ECO:0000256" key="5">
    <source>
        <dbReference type="SAM" id="MobiDB-lite"/>
    </source>
</evidence>
<gene>
    <name evidence="7" type="ORF">M0R45_017990</name>
</gene>
<dbReference type="SUPFAM" id="SSF54791">
    <property type="entry name" value="Eukaryotic type KH-domain (KH-domain type I)"/>
    <property type="match status" value="1"/>
</dbReference>
<dbReference type="PANTHER" id="PTHR11208:SF98">
    <property type="entry name" value="RNA-BINDING KH DOMAIN-CONTAINING PROTEIN"/>
    <property type="match status" value="1"/>
</dbReference>
<dbReference type="Proteomes" id="UP001457282">
    <property type="component" value="Unassembled WGS sequence"/>
</dbReference>
<dbReference type="Gene3D" id="3.30.1370.10">
    <property type="entry name" value="K Homology domain, type 1"/>
    <property type="match status" value="1"/>
</dbReference>
<dbReference type="PROSITE" id="PS50084">
    <property type="entry name" value="KH_TYPE_1"/>
    <property type="match status" value="1"/>
</dbReference>
<keyword evidence="1" id="KW-0863">Zinc-finger</keyword>
<dbReference type="InterPro" id="IPR055256">
    <property type="entry name" value="KH_1_KHDC4/BBP-like"/>
</dbReference>
<dbReference type="GO" id="GO:0003729">
    <property type="term" value="F:mRNA binding"/>
    <property type="evidence" value="ECO:0007669"/>
    <property type="project" value="TreeGrafter"/>
</dbReference>
<dbReference type="EMBL" id="JBEDUW010000003">
    <property type="protein sequence ID" value="KAK9941385.1"/>
    <property type="molecule type" value="Genomic_DNA"/>
</dbReference>
<dbReference type="InterPro" id="IPR004087">
    <property type="entry name" value="KH_dom"/>
</dbReference>
<sequence length="763" mass="81157">MSAKVDTASASSTGSQKVSKFAAKSGFVIPKNKLSGSLVPIFRGDKNVGASDHVSGESKKEVQRKTKWGVDLTQDASVRKGRALAYQTRVDQITQQLKSGISEVGNYENIPSAPQNPDHISSRHQVDKEGAEQLELEKREAIGEILKLNPSYKAPFDYKPLLKEATVPIPVNEYPRYNFFGLIYGPGGDNQKQLEKETGAKIQVYGTKAETGEKAEIKQYAGSDIQGEYEKLYVHVSADTFEKVDAAVAVIELLVTSVSGNLAAVTKTCASVSGDNTAHVPSQGQDTTTSDMVPTTLVDQGLVQPATGPAQTPPNGQFQYPGPFFSTGQPGSPMNLPGFTPMNSSRPILNNPAYLSTSPFNSTNVPSLFGPPPVPFPPRQHLPPAVLQHTYMPQTSPGSLGPTRNLSIMASQLSSVQTNISAPVTFSGSQPPLMGQTSVTAFVPSFPQSASNHPPGSLPDWQLTPAGSSIRWSSRPPTSVGFSNNVQMVPGAIPSSAPNPLNHLNAAPTFTSVLQPQVGLPSSLPMPALAQPKPFMSPMSGSAPAPSPDLDTSLFPPLQQRVPSSVSGSVPNLSPIKPPMLTAPSPGDFTFQPHRPQNPAFQTVPQQSNQFSAHNAHPTGPIVRPPGPRAPSFQLPVQNIAPQPGHQVLSRPQVGDQMSQPPAHISAVHFARNSAAISVPPRAPLRPMRPGNFNPAHQMPNLPSPLPPRPGNDIQIQHSYPAQLGSNQQFINNPFASGKSASNPGGHQLYDPFSPTSDSTARR</sequence>
<evidence type="ECO:0000259" key="6">
    <source>
        <dbReference type="SMART" id="SM00322"/>
    </source>
</evidence>
<organism evidence="7 8">
    <name type="scientific">Rubus argutus</name>
    <name type="common">Southern blackberry</name>
    <dbReference type="NCBI Taxonomy" id="59490"/>
    <lineage>
        <taxon>Eukaryota</taxon>
        <taxon>Viridiplantae</taxon>
        <taxon>Streptophyta</taxon>
        <taxon>Embryophyta</taxon>
        <taxon>Tracheophyta</taxon>
        <taxon>Spermatophyta</taxon>
        <taxon>Magnoliopsida</taxon>
        <taxon>eudicotyledons</taxon>
        <taxon>Gunneridae</taxon>
        <taxon>Pentapetalae</taxon>
        <taxon>rosids</taxon>
        <taxon>fabids</taxon>
        <taxon>Rosales</taxon>
        <taxon>Rosaceae</taxon>
        <taxon>Rosoideae</taxon>
        <taxon>Rosoideae incertae sedis</taxon>
        <taxon>Rubus</taxon>
    </lineage>
</organism>
<dbReference type="InterPro" id="IPR036612">
    <property type="entry name" value="KH_dom_type_1_sf"/>
</dbReference>
<evidence type="ECO:0000313" key="8">
    <source>
        <dbReference type="Proteomes" id="UP001457282"/>
    </source>
</evidence>
<dbReference type="Pfam" id="PF16275">
    <property type="entry name" value="SF1-HH"/>
    <property type="match status" value="1"/>
</dbReference>
<comment type="caution">
    <text evidence="7">The sequence shown here is derived from an EMBL/GenBank/DDBJ whole genome shotgun (WGS) entry which is preliminary data.</text>
</comment>
<keyword evidence="1" id="KW-0479">Metal-binding</keyword>
<evidence type="ECO:0000256" key="1">
    <source>
        <dbReference type="ARBA" id="ARBA00022771"/>
    </source>
</evidence>
<protein>
    <recommendedName>
        <fullName evidence="6">K Homology domain-containing protein</fullName>
    </recommendedName>
</protein>